<proteinExistence type="predicted"/>
<gene>
    <name evidence="1" type="ORF">GBF38_022573</name>
</gene>
<organism evidence="1 2">
    <name type="scientific">Nibea albiflora</name>
    <name type="common">Yellow drum</name>
    <name type="synonym">Corvina albiflora</name>
    <dbReference type="NCBI Taxonomy" id="240163"/>
    <lineage>
        <taxon>Eukaryota</taxon>
        <taxon>Metazoa</taxon>
        <taxon>Chordata</taxon>
        <taxon>Craniata</taxon>
        <taxon>Vertebrata</taxon>
        <taxon>Euteleostomi</taxon>
        <taxon>Actinopterygii</taxon>
        <taxon>Neopterygii</taxon>
        <taxon>Teleostei</taxon>
        <taxon>Neoteleostei</taxon>
        <taxon>Acanthomorphata</taxon>
        <taxon>Eupercaria</taxon>
        <taxon>Sciaenidae</taxon>
        <taxon>Nibea</taxon>
    </lineage>
</organism>
<accession>A0ACB7FMH3</accession>
<dbReference type="Proteomes" id="UP000805704">
    <property type="component" value="Chromosome 1"/>
</dbReference>
<name>A0ACB7FMH3_NIBAL</name>
<evidence type="ECO:0000313" key="2">
    <source>
        <dbReference type="Proteomes" id="UP000805704"/>
    </source>
</evidence>
<dbReference type="EMBL" id="CM024789">
    <property type="protein sequence ID" value="KAG8015228.1"/>
    <property type="molecule type" value="Genomic_DNA"/>
</dbReference>
<evidence type="ECO:0000313" key="1">
    <source>
        <dbReference type="EMBL" id="KAG8015228.1"/>
    </source>
</evidence>
<reference evidence="1" key="1">
    <citation type="submission" date="2020-04" db="EMBL/GenBank/DDBJ databases">
        <title>A chromosome-scale assembly and high-density genetic map of the yellow drum (Nibea albiflora) genome.</title>
        <authorList>
            <person name="Xu D."/>
            <person name="Zhang W."/>
            <person name="Chen R."/>
            <person name="Tan P."/>
            <person name="Wang L."/>
            <person name="Song H."/>
            <person name="Tian L."/>
            <person name="Zhu Q."/>
            <person name="Wang B."/>
        </authorList>
    </citation>
    <scope>NUCLEOTIDE SEQUENCE</scope>
    <source>
        <strain evidence="1">ZJHYS-2018</strain>
    </source>
</reference>
<keyword evidence="2" id="KW-1185">Reference proteome</keyword>
<protein>
    <submittedName>
        <fullName evidence="1">Uncharacterized protein</fullName>
    </submittedName>
</protein>
<comment type="caution">
    <text evidence="1">The sequence shown here is derived from an EMBL/GenBank/DDBJ whole genome shotgun (WGS) entry which is preliminary data.</text>
</comment>
<feature type="non-terminal residue" evidence="1">
    <location>
        <position position="33"/>
    </location>
</feature>
<sequence length="33" mass="3989">MERWREEKGEQRGETPLELLTLIHDLLPPRCEI</sequence>